<protein>
    <recommendedName>
        <fullName evidence="4">Transporter suffix domain-containing protein</fullName>
    </recommendedName>
</protein>
<dbReference type="EMBL" id="SRXW01000003">
    <property type="protein sequence ID" value="TGY88132.1"/>
    <property type="molecule type" value="Genomic_DNA"/>
</dbReference>
<feature type="transmembrane region" description="Helical" evidence="1">
    <location>
        <begin position="12"/>
        <end position="32"/>
    </location>
</feature>
<keyword evidence="3" id="KW-1185">Reference proteome</keyword>
<comment type="caution">
    <text evidence="2">The sequence shown here is derived from an EMBL/GenBank/DDBJ whole genome shotgun (WGS) entry which is preliminary data.</text>
</comment>
<dbReference type="AlphaFoldDB" id="A0A4S2GZ82"/>
<keyword evidence="1" id="KW-0812">Transmembrane</keyword>
<evidence type="ECO:0000313" key="2">
    <source>
        <dbReference type="EMBL" id="TGY88132.1"/>
    </source>
</evidence>
<name>A0A4S2GZ82_9PROT</name>
<accession>A0A4S2GZ82</accession>
<evidence type="ECO:0000313" key="3">
    <source>
        <dbReference type="Proteomes" id="UP000308054"/>
    </source>
</evidence>
<keyword evidence="1" id="KW-0472">Membrane</keyword>
<keyword evidence="1" id="KW-1133">Transmembrane helix</keyword>
<organism evidence="2 3">
    <name type="scientific">Marinicauda algicola</name>
    <dbReference type="NCBI Taxonomy" id="2029849"/>
    <lineage>
        <taxon>Bacteria</taxon>
        <taxon>Pseudomonadati</taxon>
        <taxon>Pseudomonadota</taxon>
        <taxon>Alphaproteobacteria</taxon>
        <taxon>Maricaulales</taxon>
        <taxon>Maricaulaceae</taxon>
        <taxon>Marinicauda</taxon>
    </lineage>
</organism>
<feature type="transmembrane region" description="Helical" evidence="1">
    <location>
        <begin position="38"/>
        <end position="66"/>
    </location>
</feature>
<dbReference type="RefSeq" id="WP_135995977.1">
    <property type="nucleotide sequence ID" value="NZ_CP071057.1"/>
</dbReference>
<reference evidence="2 3" key="1">
    <citation type="journal article" date="2017" name="Int. J. Syst. Evol. Microbiol.">
        <title>Marinicauda algicola sp. nov., isolated from a marine red alga Rhodosorus marinus.</title>
        <authorList>
            <person name="Jeong S.E."/>
            <person name="Jeon S.H."/>
            <person name="Chun B.H."/>
            <person name="Kim D.W."/>
            <person name="Jeon C.O."/>
        </authorList>
    </citation>
    <scope>NUCLEOTIDE SEQUENCE [LARGE SCALE GENOMIC DNA]</scope>
    <source>
        <strain evidence="2 3">JCM 31718</strain>
    </source>
</reference>
<evidence type="ECO:0000256" key="1">
    <source>
        <dbReference type="SAM" id="Phobius"/>
    </source>
</evidence>
<proteinExistence type="predicted"/>
<evidence type="ECO:0008006" key="4">
    <source>
        <dbReference type="Google" id="ProtNLM"/>
    </source>
</evidence>
<sequence>MTLGRDIRKVLFGFGLAVVIAAWASVAVVFAIDAPKALVIAMTVAAALASEGVFWLGVVLLGWSVLDRRRALWRWIAGRGQGRKEYEA</sequence>
<gene>
    <name evidence="2" type="ORF">E5163_09835</name>
</gene>
<dbReference type="Proteomes" id="UP000308054">
    <property type="component" value="Unassembled WGS sequence"/>
</dbReference>